<dbReference type="PANTHER" id="PTHR34406:SF1">
    <property type="entry name" value="PROTEIN YCEI"/>
    <property type="match status" value="1"/>
</dbReference>
<dbReference type="Proteomes" id="UP001501523">
    <property type="component" value="Unassembled WGS sequence"/>
</dbReference>
<organism evidence="3 4">
    <name type="scientific">Dokdonella soli</name>
    <dbReference type="NCBI Taxonomy" id="529810"/>
    <lineage>
        <taxon>Bacteria</taxon>
        <taxon>Pseudomonadati</taxon>
        <taxon>Pseudomonadota</taxon>
        <taxon>Gammaproteobacteria</taxon>
        <taxon>Lysobacterales</taxon>
        <taxon>Rhodanobacteraceae</taxon>
        <taxon>Dokdonella</taxon>
    </lineage>
</organism>
<keyword evidence="1" id="KW-0732">Signal</keyword>
<evidence type="ECO:0000259" key="2">
    <source>
        <dbReference type="SMART" id="SM00867"/>
    </source>
</evidence>
<name>A0ABN1IMY3_9GAMM</name>
<evidence type="ECO:0000313" key="4">
    <source>
        <dbReference type="Proteomes" id="UP001501523"/>
    </source>
</evidence>
<protein>
    <recommendedName>
        <fullName evidence="2">Lipid/polyisoprenoid-binding YceI-like domain-containing protein</fullName>
    </recommendedName>
</protein>
<dbReference type="InterPro" id="IPR036761">
    <property type="entry name" value="TTHA0802/YceI-like_sf"/>
</dbReference>
<dbReference type="Pfam" id="PF04264">
    <property type="entry name" value="YceI"/>
    <property type="match status" value="1"/>
</dbReference>
<dbReference type="EMBL" id="BAAAEU010000015">
    <property type="protein sequence ID" value="GAA0717725.1"/>
    <property type="molecule type" value="Genomic_DNA"/>
</dbReference>
<accession>A0ABN1IMY3</accession>
<keyword evidence="4" id="KW-1185">Reference proteome</keyword>
<dbReference type="SMART" id="SM00867">
    <property type="entry name" value="YceI"/>
    <property type="match status" value="1"/>
</dbReference>
<comment type="caution">
    <text evidence="3">The sequence shown here is derived from an EMBL/GenBank/DDBJ whole genome shotgun (WGS) entry which is preliminary data.</text>
</comment>
<dbReference type="InterPro" id="IPR007372">
    <property type="entry name" value="Lipid/polyisoprenoid-bd_YceI"/>
</dbReference>
<dbReference type="PANTHER" id="PTHR34406">
    <property type="entry name" value="PROTEIN YCEI"/>
    <property type="match status" value="1"/>
</dbReference>
<evidence type="ECO:0000256" key="1">
    <source>
        <dbReference type="SAM" id="SignalP"/>
    </source>
</evidence>
<sequence>MFCRFAFAAAFALASAPLHATTYAFEVHHTQGVIRWSHLGFSNPTAQFTQVEGTLEFDPADPTKSSVTVAIPLTSMSSGLPDLDDDFRSANFFDVPKFPTATFKSTKVEKGGASGQLKVTGDFSVHGVTKPVVLDVTLNKIGVNPRNNVPSIGFEATTTLRRSEFGLGNYVPQVSDEIQVHVTCQADEAKAYVQHLKANAAAAAVDAKRAADEAAVVEAAAMKAPAVKEAAKN</sequence>
<feature type="signal peptide" evidence="1">
    <location>
        <begin position="1"/>
        <end position="20"/>
    </location>
</feature>
<feature type="domain" description="Lipid/polyisoprenoid-binding YceI-like" evidence="2">
    <location>
        <begin position="22"/>
        <end position="187"/>
    </location>
</feature>
<gene>
    <name evidence="3" type="ORF">GCM10009105_24970</name>
</gene>
<dbReference type="Gene3D" id="2.40.128.110">
    <property type="entry name" value="Lipid/polyisoprenoid-binding, YceI-like"/>
    <property type="match status" value="1"/>
</dbReference>
<dbReference type="SUPFAM" id="SSF101874">
    <property type="entry name" value="YceI-like"/>
    <property type="match status" value="1"/>
</dbReference>
<dbReference type="RefSeq" id="WP_343791595.1">
    <property type="nucleotide sequence ID" value="NZ_BAAAEU010000015.1"/>
</dbReference>
<reference evidence="3 4" key="1">
    <citation type="journal article" date="2019" name="Int. J. Syst. Evol. Microbiol.">
        <title>The Global Catalogue of Microorganisms (GCM) 10K type strain sequencing project: providing services to taxonomists for standard genome sequencing and annotation.</title>
        <authorList>
            <consortium name="The Broad Institute Genomics Platform"/>
            <consortium name="The Broad Institute Genome Sequencing Center for Infectious Disease"/>
            <person name="Wu L."/>
            <person name="Ma J."/>
        </authorList>
    </citation>
    <scope>NUCLEOTIDE SEQUENCE [LARGE SCALE GENOMIC DNA]</scope>
    <source>
        <strain evidence="3 4">JCM 15421</strain>
    </source>
</reference>
<feature type="chain" id="PRO_5046923581" description="Lipid/polyisoprenoid-binding YceI-like domain-containing protein" evidence="1">
    <location>
        <begin position="21"/>
        <end position="233"/>
    </location>
</feature>
<proteinExistence type="predicted"/>
<evidence type="ECO:0000313" key="3">
    <source>
        <dbReference type="EMBL" id="GAA0717725.1"/>
    </source>
</evidence>